<evidence type="ECO:0000313" key="2">
    <source>
        <dbReference type="Proteomes" id="UP000008021"/>
    </source>
</evidence>
<dbReference type="Gramene" id="OMERI05G15220.1">
    <property type="protein sequence ID" value="OMERI05G15220.1"/>
    <property type="gene ID" value="OMERI05G15220"/>
</dbReference>
<reference evidence="1" key="1">
    <citation type="submission" date="2015-04" db="UniProtKB">
        <authorList>
            <consortium name="EnsemblPlants"/>
        </authorList>
    </citation>
    <scope>IDENTIFICATION</scope>
</reference>
<sequence>KLILARYQVIPIRYHVILNHHVEGDTCEISGDTYQKVILERYHAIPTRYQLDIPDIDANDHYRPPSPKL</sequence>
<name>A0A0E0DRS3_9ORYZ</name>
<dbReference type="AlphaFoldDB" id="A0A0E0DRS3"/>
<proteinExistence type="predicted"/>
<evidence type="ECO:0000313" key="1">
    <source>
        <dbReference type="EnsemblPlants" id="OMERI05G15220.1"/>
    </source>
</evidence>
<dbReference type="HOGENOM" id="CLU_2853540_0_0_1"/>
<keyword evidence="2" id="KW-1185">Reference proteome</keyword>
<organism evidence="1">
    <name type="scientific">Oryza meridionalis</name>
    <dbReference type="NCBI Taxonomy" id="40149"/>
    <lineage>
        <taxon>Eukaryota</taxon>
        <taxon>Viridiplantae</taxon>
        <taxon>Streptophyta</taxon>
        <taxon>Embryophyta</taxon>
        <taxon>Tracheophyta</taxon>
        <taxon>Spermatophyta</taxon>
        <taxon>Magnoliopsida</taxon>
        <taxon>Liliopsida</taxon>
        <taxon>Poales</taxon>
        <taxon>Poaceae</taxon>
        <taxon>BOP clade</taxon>
        <taxon>Oryzoideae</taxon>
        <taxon>Oryzeae</taxon>
        <taxon>Oryzinae</taxon>
        <taxon>Oryza</taxon>
    </lineage>
</organism>
<dbReference type="EnsemblPlants" id="OMERI05G15220.1">
    <property type="protein sequence ID" value="OMERI05G15220.1"/>
    <property type="gene ID" value="OMERI05G15220"/>
</dbReference>
<accession>A0A0E0DRS3</accession>
<dbReference type="Proteomes" id="UP000008021">
    <property type="component" value="Chromosome 5"/>
</dbReference>
<protein>
    <submittedName>
        <fullName evidence="1">Uncharacterized protein</fullName>
    </submittedName>
</protein>
<reference evidence="1" key="2">
    <citation type="submission" date="2018-05" db="EMBL/GenBank/DDBJ databases">
        <title>OmerRS3 (Oryza meridionalis Reference Sequence Version 3).</title>
        <authorList>
            <person name="Zhang J."/>
            <person name="Kudrna D."/>
            <person name="Lee S."/>
            <person name="Talag J."/>
            <person name="Welchert J."/>
            <person name="Wing R.A."/>
        </authorList>
    </citation>
    <scope>NUCLEOTIDE SEQUENCE [LARGE SCALE GENOMIC DNA]</scope>
    <source>
        <strain evidence="1">cv. OR44</strain>
    </source>
</reference>